<feature type="region of interest" description="Disordered" evidence="1">
    <location>
        <begin position="218"/>
        <end position="299"/>
    </location>
</feature>
<dbReference type="EMBL" id="CP017174">
    <property type="protein sequence ID" value="QDE66785.1"/>
    <property type="molecule type" value="Genomic_DNA"/>
</dbReference>
<name>A0AAE6FWN7_MYXXA</name>
<evidence type="ECO:0000313" key="3">
    <source>
        <dbReference type="Proteomes" id="UP000320179"/>
    </source>
</evidence>
<gene>
    <name evidence="2" type="ORF">BHS09_07025</name>
</gene>
<protein>
    <recommendedName>
        <fullName evidence="4">Tetratricopeptide repeat protein</fullName>
    </recommendedName>
</protein>
<feature type="region of interest" description="Disordered" evidence="1">
    <location>
        <begin position="568"/>
        <end position="596"/>
    </location>
</feature>
<feature type="compositionally biased region" description="Low complexity" evidence="1">
    <location>
        <begin position="1224"/>
        <end position="1243"/>
    </location>
</feature>
<feature type="region of interest" description="Disordered" evidence="1">
    <location>
        <begin position="334"/>
        <end position="376"/>
    </location>
</feature>
<feature type="compositionally biased region" description="Low complexity" evidence="1">
    <location>
        <begin position="546"/>
        <end position="555"/>
    </location>
</feature>
<evidence type="ECO:0000313" key="2">
    <source>
        <dbReference type="EMBL" id="QDE66785.1"/>
    </source>
</evidence>
<evidence type="ECO:0000256" key="1">
    <source>
        <dbReference type="SAM" id="MobiDB-lite"/>
    </source>
</evidence>
<feature type="region of interest" description="Disordered" evidence="1">
    <location>
        <begin position="457"/>
        <end position="555"/>
    </location>
</feature>
<feature type="compositionally biased region" description="Polar residues" evidence="1">
    <location>
        <begin position="229"/>
        <end position="238"/>
    </location>
</feature>
<feature type="compositionally biased region" description="Pro residues" evidence="1">
    <location>
        <begin position="1337"/>
        <end position="1346"/>
    </location>
</feature>
<feature type="compositionally biased region" description="Basic and acidic residues" evidence="1">
    <location>
        <begin position="1070"/>
        <end position="1080"/>
    </location>
</feature>
<feature type="compositionally biased region" description="Low complexity" evidence="1">
    <location>
        <begin position="218"/>
        <end position="228"/>
    </location>
</feature>
<evidence type="ECO:0008006" key="4">
    <source>
        <dbReference type="Google" id="ProtNLM"/>
    </source>
</evidence>
<proteinExistence type="predicted"/>
<organism evidence="2 3">
    <name type="scientific">Myxococcus xanthus</name>
    <dbReference type="NCBI Taxonomy" id="34"/>
    <lineage>
        <taxon>Bacteria</taxon>
        <taxon>Pseudomonadati</taxon>
        <taxon>Myxococcota</taxon>
        <taxon>Myxococcia</taxon>
        <taxon>Myxococcales</taxon>
        <taxon>Cystobacterineae</taxon>
        <taxon>Myxococcaceae</taxon>
        <taxon>Myxococcus</taxon>
    </lineage>
</organism>
<dbReference type="RefSeq" id="WP_140797508.1">
    <property type="nucleotide sequence ID" value="NZ_CP017173.1"/>
</dbReference>
<accession>A0AAE6FWN7</accession>
<dbReference type="Gene3D" id="1.25.40.10">
    <property type="entry name" value="Tetratricopeptide repeat domain"/>
    <property type="match status" value="1"/>
</dbReference>
<dbReference type="Proteomes" id="UP000320179">
    <property type="component" value="Chromosome"/>
</dbReference>
<dbReference type="SUPFAM" id="SSF48452">
    <property type="entry name" value="TPR-like"/>
    <property type="match status" value="1"/>
</dbReference>
<feature type="compositionally biased region" description="Low complexity" evidence="1">
    <location>
        <begin position="1106"/>
        <end position="1147"/>
    </location>
</feature>
<feature type="region of interest" description="Disordered" evidence="1">
    <location>
        <begin position="949"/>
        <end position="983"/>
    </location>
</feature>
<sequence>MGGVRNGKNAGTPEPAAVRQEALQPGASDVKPAEDVSDVVDRHFRSAARQLREGSAARAFGELARASRTLPMTPRLAAGIVRMALLAGTEAAAITLLEVAPTVVSSRRAVRRQLARVLRRVDQLPRAAAALEALLVEWPEDRRAQRVLQVLRARIEGKVLPDAGASAPKVDEDEQGVLAQLPARKEGAQAAASWENDDGVYLIETVVGPPLSARTASASASTVGATEARSQSLASQRPETGGGAPAAASPERGAEGLQAEVPPVSEQRGPVSSSVPPPGPDVSATTSSKVGEAPPDADARMPQIATMDAEAPVASVVSSLSHVAELSPVVPAASPQKRAAELPATAPSPVAPRTKGRKSATELPAVTSPVKTPPTESLKTVLEMPAVELPAVTPRGASAPEAPRTVVEMPAVVVPPGGFDFEARKTEVEMPALGDAAVPPSSGAVKTFVPGRAPLSVPWADAPDDDAAAPASVAREVPPAPRPARATFDDADESEVTSEAQPFLGGAAASSPPPRQQAPASSKSERRKPPPPSEVLPPPAPPSAAPAPDARSGTMEVSLAELEAALASASGDAPNKKGRAFEASAGLPGEDTEELTRSQKVEAQLIARRAWAELAQLYLKRADRAKDASLRADALARLAELMENELHDPAGAARMYREIVELTGDRAALRDQVRLLAARGDASLVRRALDEAIRRAPAGRARAGALLTRGERWLHMGELKKARADFEAAESSSPGLLPVLAGMLCCVSDAERPAIAERLRVALAGAPRRAPDRVEALRVLAQVAEESLSDLRLAQWAWSEVLTESPDSEQARVQLTILTRKLGDTTVLSRLLRAQLARESRGPAARQARLELVATLDAQGDADAALDELRQAVRYEPGHKEAWLMLVERLLERDHLGEAAWALEHAATAMDDEAERERTWDRLARLWREVMGNPERAQVYARRAEGIRQARAEREEPPPEPPRSAVPRRESSGPRAPLIAAPPVLTQASANLQSLAKEETPTTDIGVAPSAPESVVPALDEAGRDSPGAAVEQGRKASPEPVSSKRKGKREARSDREALSGMDAGAQGERSTEAPVRGESRALAPDASLPKGAARTAAASVRGEGRSAASPSRGSPALADASSAPQPKAAARAAVAPADASAAPQPRGDARAAATSADVLPKGEARATVSPAQSEPRVPVEAFAASPPKAEARAPASSPRGEARNPPSSPGNTAAPQPRAPAESADAAVSPKAPAAQRSPASSRGDKAAPRVAASGSEAEQGPASRDAEARARRPRATDLITGEVVDLGDAPVPETRVISWEAPPGRMDPVRRVVRARPEGTVSAPAPGRTFIAKPPAAPEPPRPVPGVMDPRESPAPAYAPSPDTEPDAFRHIRERPLDAQPYRLLAEYFDQRGDPARASLMREIADALDGLETPAPRGQRPPLTSDERAGLRHPGLRTPSGELLACTGIALCRLFPAEGRAAGSSELLRATAGPCAPSVLDALHTAARMLDVHLPELVLAEDDGPPFTAVHAGHPRLLVGRLLLREPMPLPELRFHVGRALLSLSPDLLALRALKGGQLLRALALLATVLKDPRASGAEARVVRESLSPRALERAMALLEPGTQNFKASALADAARDSANRAGLVACGSIGPALSVLRTRRGNEAELVELLRFAASERYLPLRAPR</sequence>
<feature type="region of interest" description="Disordered" evidence="1">
    <location>
        <begin position="1018"/>
        <end position="1370"/>
    </location>
</feature>
<feature type="compositionally biased region" description="Pro residues" evidence="1">
    <location>
        <begin position="530"/>
        <end position="545"/>
    </location>
</feature>
<feature type="region of interest" description="Disordered" evidence="1">
    <location>
        <begin position="1413"/>
        <end position="1438"/>
    </location>
</feature>
<reference evidence="2 3" key="1">
    <citation type="journal article" date="2019" name="Science">
        <title>Social genes are selection hotspots in kin groups of a soil microbe.</title>
        <authorList>
            <person name="Wielgoss S."/>
            <person name="Wolfensberger R."/>
            <person name="Sun L."/>
            <person name="Fiegna F."/>
            <person name="Velicer G.J."/>
        </authorList>
    </citation>
    <scope>NUCLEOTIDE SEQUENCE [LARGE SCALE GENOMIC DNA]</scope>
    <source>
        <strain evidence="2 3">MC3.5.9c15</strain>
    </source>
</reference>
<dbReference type="InterPro" id="IPR011990">
    <property type="entry name" value="TPR-like_helical_dom_sf"/>
</dbReference>
<feature type="compositionally biased region" description="Low complexity" evidence="1">
    <location>
        <begin position="468"/>
        <end position="477"/>
    </location>
</feature>